<protein>
    <submittedName>
        <fullName evidence="10">Competence protein ComEC</fullName>
    </submittedName>
</protein>
<feature type="transmembrane region" description="Helical" evidence="7">
    <location>
        <begin position="302"/>
        <end position="320"/>
    </location>
</feature>
<evidence type="ECO:0000256" key="5">
    <source>
        <dbReference type="ARBA" id="ARBA00023136"/>
    </source>
</evidence>
<evidence type="ECO:0000256" key="4">
    <source>
        <dbReference type="ARBA" id="ARBA00022989"/>
    </source>
</evidence>
<dbReference type="PANTHER" id="PTHR30619:SF1">
    <property type="entry name" value="RECOMBINATION PROTEIN 2"/>
    <property type="match status" value="1"/>
</dbReference>
<proteinExistence type="predicted"/>
<evidence type="ECO:0000256" key="1">
    <source>
        <dbReference type="ARBA" id="ARBA00004651"/>
    </source>
</evidence>
<name>A0A1Y6CQ48_9PROT</name>
<evidence type="ECO:0000259" key="9">
    <source>
        <dbReference type="Pfam" id="PF13567"/>
    </source>
</evidence>
<dbReference type="AlphaFoldDB" id="A0A1Y6CQ48"/>
<dbReference type="InterPro" id="IPR052159">
    <property type="entry name" value="Competence_DNA_uptake"/>
</dbReference>
<feature type="compositionally biased region" description="Basic and acidic residues" evidence="6">
    <location>
        <begin position="693"/>
        <end position="711"/>
    </location>
</feature>
<dbReference type="Pfam" id="PF13567">
    <property type="entry name" value="DUF4131"/>
    <property type="match status" value="1"/>
</dbReference>
<organism evidence="10 11">
    <name type="scientific">Tistlia consotensis USBA 355</name>
    <dbReference type="NCBI Taxonomy" id="560819"/>
    <lineage>
        <taxon>Bacteria</taxon>
        <taxon>Pseudomonadati</taxon>
        <taxon>Pseudomonadota</taxon>
        <taxon>Alphaproteobacteria</taxon>
        <taxon>Rhodospirillales</taxon>
        <taxon>Rhodovibrionaceae</taxon>
        <taxon>Tistlia</taxon>
    </lineage>
</organism>
<evidence type="ECO:0000256" key="3">
    <source>
        <dbReference type="ARBA" id="ARBA00022692"/>
    </source>
</evidence>
<accession>A0A1Y6CQ48</accession>
<feature type="transmembrane region" description="Helical" evidence="7">
    <location>
        <begin position="20"/>
        <end position="38"/>
    </location>
</feature>
<feature type="region of interest" description="Disordered" evidence="6">
    <location>
        <begin position="693"/>
        <end position="729"/>
    </location>
</feature>
<evidence type="ECO:0000256" key="6">
    <source>
        <dbReference type="SAM" id="MobiDB-lite"/>
    </source>
</evidence>
<evidence type="ECO:0000313" key="10">
    <source>
        <dbReference type="EMBL" id="SMF69931.1"/>
    </source>
</evidence>
<feature type="transmembrane region" description="Helical" evidence="7">
    <location>
        <begin position="507"/>
        <end position="526"/>
    </location>
</feature>
<dbReference type="InterPro" id="IPR004477">
    <property type="entry name" value="ComEC_N"/>
</dbReference>
<dbReference type="RefSeq" id="WP_143596344.1">
    <property type="nucleotide sequence ID" value="NZ_FWZX01000029.1"/>
</dbReference>
<feature type="transmembrane region" description="Helical" evidence="7">
    <location>
        <begin position="264"/>
        <end position="290"/>
    </location>
</feature>
<feature type="transmembrane region" description="Helical" evidence="7">
    <location>
        <begin position="414"/>
        <end position="436"/>
    </location>
</feature>
<comment type="subcellular location">
    <subcellularLocation>
        <location evidence="1">Cell membrane</location>
        <topology evidence="1">Multi-pass membrane protein</topology>
    </subcellularLocation>
</comment>
<dbReference type="Pfam" id="PF03772">
    <property type="entry name" value="Competence"/>
    <property type="match status" value="1"/>
</dbReference>
<evidence type="ECO:0000256" key="2">
    <source>
        <dbReference type="ARBA" id="ARBA00022475"/>
    </source>
</evidence>
<keyword evidence="5 7" id="KW-0472">Membrane</keyword>
<feature type="transmembrane region" description="Helical" evidence="7">
    <location>
        <begin position="44"/>
        <end position="62"/>
    </location>
</feature>
<feature type="transmembrane region" description="Helical" evidence="7">
    <location>
        <begin position="442"/>
        <end position="468"/>
    </location>
</feature>
<keyword evidence="11" id="KW-1185">Reference proteome</keyword>
<evidence type="ECO:0000259" key="8">
    <source>
        <dbReference type="Pfam" id="PF03772"/>
    </source>
</evidence>
<feature type="transmembrane region" description="Helical" evidence="7">
    <location>
        <begin position="371"/>
        <end position="393"/>
    </location>
</feature>
<dbReference type="EMBL" id="FWZX01000029">
    <property type="protein sequence ID" value="SMF69931.1"/>
    <property type="molecule type" value="Genomic_DNA"/>
</dbReference>
<dbReference type="NCBIfam" id="TIGR00360">
    <property type="entry name" value="ComEC_N-term"/>
    <property type="match status" value="1"/>
</dbReference>
<feature type="compositionally biased region" description="Acidic residues" evidence="6">
    <location>
        <begin position="720"/>
        <end position="729"/>
    </location>
</feature>
<reference evidence="10 11" key="1">
    <citation type="submission" date="2017-04" db="EMBL/GenBank/DDBJ databases">
        <authorList>
            <person name="Afonso C.L."/>
            <person name="Miller P.J."/>
            <person name="Scott M.A."/>
            <person name="Spackman E."/>
            <person name="Goraichik I."/>
            <person name="Dimitrov K.M."/>
            <person name="Suarez D.L."/>
            <person name="Swayne D.E."/>
        </authorList>
    </citation>
    <scope>NUCLEOTIDE SEQUENCE [LARGE SCALE GENOMIC DNA]</scope>
    <source>
        <strain evidence="10 11">USBA 355</strain>
    </source>
</reference>
<dbReference type="InterPro" id="IPR025405">
    <property type="entry name" value="DUF4131"/>
</dbReference>
<evidence type="ECO:0000313" key="11">
    <source>
        <dbReference type="Proteomes" id="UP000192917"/>
    </source>
</evidence>
<dbReference type="Proteomes" id="UP000192917">
    <property type="component" value="Unassembled WGS sequence"/>
</dbReference>
<sequence>MIPGFGRQIGALVQAARPQAALWLPVLLGAGIALYFALPLEPPRWLAPLVVGLLGLPLLLLWRRAWIGPLLLAALAAALGFQLAQLRSLAVAAPVLQQELGPVRLQATVERVERDGEGRRLWLGEARIGRLPGAATPERLRVSLRGLEPEVGPGDRIALLAILRPPPGPATPGAYDFARRAWFLRLGAVGFALGKLERLAPAAGGEPGLGARLTRWRDGLRQAIAERALAVLPDRRGAVAAALTVGERGAISEPDLAALRNSGLAHLLAISGLHLGLAAGAVFFALRAGLAAVPALALTRPIKKWAAAAALAAAFGYLQLAGASVTAQRAFVMVGLVLLAVLLDRTALTLRLVAWAAAAVLLLAPESLVSASFQLSFAAVVALVAAWELWRGWRERGRGLRALARGESLWLRPLGYLAALAFTSLIAGLATAPFAAYHFNRLALYGLVANLLAVPVAAFLVMPAALLALLAMPVGLDAPFLWLLGEGIRAILWVAGMVAGWPSAVALVPAMPGWGLAAVALGGLWLCLWKPPALRLLGLPLLLLGLASPWTRRPPDLLVAEDGRLVAVRGAGGGLALSSGRRARFVAEQWLRRAALDEGLDWPDAGASVPDWLRCDGYGCLYETRWGRIALPEDAMALLEDCRAARVIVTTLSVPRACGQGPPAPQLIVDRWRLWREGGQAIRLSAAGISVETTREARGERPWVRRSDRPRRPPWAAPEGAEDGDAEGD</sequence>
<keyword evidence="2" id="KW-1003">Cell membrane</keyword>
<gene>
    <name evidence="10" type="ORF">SAMN05428998_12933</name>
</gene>
<dbReference type="STRING" id="560819.SAMN05428998_12933"/>
<keyword evidence="3 7" id="KW-0812">Transmembrane</keyword>
<keyword evidence="4 7" id="KW-1133">Transmembrane helix</keyword>
<dbReference type="GO" id="GO:0005886">
    <property type="term" value="C:plasma membrane"/>
    <property type="evidence" value="ECO:0007669"/>
    <property type="project" value="UniProtKB-SubCell"/>
</dbReference>
<feature type="domain" description="ComEC/Rec2-related protein" evidence="8">
    <location>
        <begin position="243"/>
        <end position="530"/>
    </location>
</feature>
<evidence type="ECO:0000256" key="7">
    <source>
        <dbReference type="SAM" id="Phobius"/>
    </source>
</evidence>
<feature type="transmembrane region" description="Helical" evidence="7">
    <location>
        <begin position="480"/>
        <end position="501"/>
    </location>
</feature>
<feature type="domain" description="DUF4131" evidence="9">
    <location>
        <begin position="41"/>
        <end position="181"/>
    </location>
</feature>
<dbReference type="PANTHER" id="PTHR30619">
    <property type="entry name" value="DNA INTERNALIZATION/COMPETENCE PROTEIN COMEC/REC2"/>
    <property type="match status" value="1"/>
</dbReference>